<gene>
    <name evidence="2" type="ORF">H8K55_16010</name>
</gene>
<protein>
    <recommendedName>
        <fullName evidence="1">DUF7660 domain-containing protein</fullName>
    </recommendedName>
</protein>
<proteinExistence type="predicted"/>
<dbReference type="Pfam" id="PF24693">
    <property type="entry name" value="DUF7660"/>
    <property type="match status" value="1"/>
</dbReference>
<reference evidence="2 3" key="1">
    <citation type="submission" date="2020-08" db="EMBL/GenBank/DDBJ databases">
        <title>Novel species isolated from subtropical streams in China.</title>
        <authorList>
            <person name="Lu H."/>
        </authorList>
    </citation>
    <scope>NUCLEOTIDE SEQUENCE [LARGE SCALE GENOMIC DNA]</scope>
    <source>
        <strain evidence="2 3">LX15W</strain>
    </source>
</reference>
<dbReference type="EMBL" id="JACOGA010000015">
    <property type="protein sequence ID" value="MBC3875094.1"/>
    <property type="molecule type" value="Genomic_DNA"/>
</dbReference>
<evidence type="ECO:0000313" key="2">
    <source>
        <dbReference type="EMBL" id="MBC3875094.1"/>
    </source>
</evidence>
<accession>A0ABR6YEU2</accession>
<feature type="domain" description="DUF7660" evidence="1">
    <location>
        <begin position="18"/>
        <end position="96"/>
    </location>
</feature>
<name>A0ABR6YEU2_9BURK</name>
<dbReference type="Proteomes" id="UP000624279">
    <property type="component" value="Unassembled WGS sequence"/>
</dbReference>
<evidence type="ECO:0000259" key="1">
    <source>
        <dbReference type="Pfam" id="PF24693"/>
    </source>
</evidence>
<dbReference type="InterPro" id="IPR056077">
    <property type="entry name" value="DUF7660"/>
</dbReference>
<sequence>MAEKLNELLDAVTDGPSFLAFVAELRSDRELEVQSHKEVDDFGRGSNGWENHTIESFLEAASAWAESSDFGLKQGLSAANPWRQFAVFLYCGKIYE</sequence>
<evidence type="ECO:0000313" key="3">
    <source>
        <dbReference type="Proteomes" id="UP000624279"/>
    </source>
</evidence>
<organism evidence="2 3">
    <name type="scientific">Undibacterium flavidum</name>
    <dbReference type="NCBI Taxonomy" id="2762297"/>
    <lineage>
        <taxon>Bacteria</taxon>
        <taxon>Pseudomonadati</taxon>
        <taxon>Pseudomonadota</taxon>
        <taxon>Betaproteobacteria</taxon>
        <taxon>Burkholderiales</taxon>
        <taxon>Oxalobacteraceae</taxon>
        <taxon>Undibacterium</taxon>
    </lineage>
</organism>
<comment type="caution">
    <text evidence="2">The sequence shown here is derived from an EMBL/GenBank/DDBJ whole genome shotgun (WGS) entry which is preliminary data.</text>
</comment>
<keyword evidence="3" id="KW-1185">Reference proteome</keyword>
<dbReference type="RefSeq" id="WP_186943070.1">
    <property type="nucleotide sequence ID" value="NZ_JACOGA010000015.1"/>
</dbReference>